<accession>A0ACC2RU76</accession>
<dbReference type="EMBL" id="QTSX02006501">
    <property type="protein sequence ID" value="KAJ9053640.1"/>
    <property type="molecule type" value="Genomic_DNA"/>
</dbReference>
<proteinExistence type="predicted"/>
<evidence type="ECO:0000313" key="1">
    <source>
        <dbReference type="EMBL" id="KAJ9053640.1"/>
    </source>
</evidence>
<organism evidence="1 2">
    <name type="scientific">Entomophthora muscae</name>
    <dbReference type="NCBI Taxonomy" id="34485"/>
    <lineage>
        <taxon>Eukaryota</taxon>
        <taxon>Fungi</taxon>
        <taxon>Fungi incertae sedis</taxon>
        <taxon>Zoopagomycota</taxon>
        <taxon>Entomophthoromycotina</taxon>
        <taxon>Entomophthoromycetes</taxon>
        <taxon>Entomophthorales</taxon>
        <taxon>Entomophthoraceae</taxon>
        <taxon>Entomophthora</taxon>
    </lineage>
</organism>
<comment type="caution">
    <text evidence="1">The sequence shown here is derived from an EMBL/GenBank/DDBJ whole genome shotgun (WGS) entry which is preliminary data.</text>
</comment>
<reference evidence="1" key="1">
    <citation type="submission" date="2022-04" db="EMBL/GenBank/DDBJ databases">
        <title>Genome of the entomopathogenic fungus Entomophthora muscae.</title>
        <authorList>
            <person name="Elya C."/>
            <person name="Lovett B.R."/>
            <person name="Lee E."/>
            <person name="Macias A.M."/>
            <person name="Hajek A.E."/>
            <person name="De Bivort B.L."/>
            <person name="Kasson M.T."/>
            <person name="De Fine Licht H.H."/>
            <person name="Stajich J.E."/>
        </authorList>
    </citation>
    <scope>NUCLEOTIDE SEQUENCE</scope>
    <source>
        <strain evidence="1">Berkeley</strain>
    </source>
</reference>
<keyword evidence="2" id="KW-1185">Reference proteome</keyword>
<sequence length="228" mass="25704">MNNEELGTLLEQLNLSLNRASVVCGLVVVVVIFGCMCVSYEIMDRVSIRFTLAISIVDVLKALTILFYTEYREDGAICSAISFSIYYFTLAYLFLNVAVVLNLQLVFVRGIVYDKEWLLWAVSLGLPLLLLAPPLFAGRFGMTYEGGLCEMRDPASYETEVYLFSCFIAWGFLAIIYCTIAVAMVNIQLYKKKTVIDSIIETKNNVNVDILSNNLVLKKKIIKLINRV</sequence>
<gene>
    <name evidence="1" type="ORF">DSO57_1022285</name>
</gene>
<evidence type="ECO:0000313" key="2">
    <source>
        <dbReference type="Proteomes" id="UP001165960"/>
    </source>
</evidence>
<name>A0ACC2RU76_9FUNG</name>
<dbReference type="Proteomes" id="UP001165960">
    <property type="component" value="Unassembled WGS sequence"/>
</dbReference>
<protein>
    <submittedName>
        <fullName evidence="1">Uncharacterized protein</fullName>
    </submittedName>
</protein>